<evidence type="ECO:0000256" key="2">
    <source>
        <dbReference type="ARBA" id="ARBA00023002"/>
    </source>
</evidence>
<dbReference type="RefSeq" id="WP_051589452.1">
    <property type="nucleotide sequence ID" value="NZ_CP007514.1"/>
</dbReference>
<dbReference type="SMART" id="SM00903">
    <property type="entry name" value="Flavin_Reduct"/>
    <property type="match status" value="1"/>
</dbReference>
<comment type="similarity">
    <text evidence="1">Belongs to the non-flavoprotein flavin reductase family.</text>
</comment>
<reference evidence="5" key="2">
    <citation type="submission" date="2023-11" db="EMBL/GenBank/DDBJ databases">
        <title>MicrobeMod: A computational toolkit for identifying prokaryotic methylation and restriction-modification with nanopore sequencing.</title>
        <authorList>
            <person name="Crits-Christoph A."/>
            <person name="Kang S.C."/>
            <person name="Lee H."/>
            <person name="Ostrov N."/>
        </authorList>
    </citation>
    <scope>NUCLEOTIDE SEQUENCE</scope>
    <source>
        <strain evidence="5">ATCC 51242</strain>
    </source>
</reference>
<accession>A0A023X2T5</accession>
<dbReference type="EMBL" id="JAWXXX010000001">
    <property type="protein sequence ID" value="MDX5893923.1"/>
    <property type="molecule type" value="Genomic_DNA"/>
</dbReference>
<dbReference type="InterPro" id="IPR002563">
    <property type="entry name" value="Flavin_Rdtase-like_dom"/>
</dbReference>
<dbReference type="SUPFAM" id="SSF50475">
    <property type="entry name" value="FMN-binding split barrel"/>
    <property type="match status" value="1"/>
</dbReference>
<dbReference type="STRING" id="42256.RradSPS_1233"/>
<name>A0A023X2T5_RUBRA</name>
<dbReference type="AlphaFoldDB" id="A0A023X2T5"/>
<dbReference type="InterPro" id="IPR050268">
    <property type="entry name" value="NADH-dep_flavin_reductase"/>
</dbReference>
<evidence type="ECO:0000313" key="6">
    <source>
        <dbReference type="Proteomes" id="UP000025229"/>
    </source>
</evidence>
<proteinExistence type="inferred from homology"/>
<dbReference type="EMBL" id="CP007514">
    <property type="protein sequence ID" value="AHY46516.1"/>
    <property type="molecule type" value="Genomic_DNA"/>
</dbReference>
<dbReference type="PANTHER" id="PTHR30466">
    <property type="entry name" value="FLAVIN REDUCTASE"/>
    <property type="match status" value="1"/>
</dbReference>
<dbReference type="Pfam" id="PF01613">
    <property type="entry name" value="Flavin_Reduct"/>
    <property type="match status" value="1"/>
</dbReference>
<protein>
    <submittedName>
        <fullName evidence="4">Conserved protein/domain typically associated with flavoprotein oxygenases DIM6/NTAB family</fullName>
    </submittedName>
    <submittedName>
        <fullName evidence="5">Flavin reductase family protein</fullName>
    </submittedName>
</protein>
<dbReference type="Proteomes" id="UP001281130">
    <property type="component" value="Unassembled WGS sequence"/>
</dbReference>
<dbReference type="PANTHER" id="PTHR30466:SF11">
    <property type="entry name" value="FLAVIN-DEPENDENT MONOOXYGENASE, REDUCTASE SUBUNIT HSAB"/>
    <property type="match status" value="1"/>
</dbReference>
<sequence length="167" mass="18506">MDRDPRNPQGNENVARVLSRMTHGVYVLGARRGRQSNAMTAAWAMQTSERPPMLAVAVRDDRYTRNMILESGTFSLSILRDDQVNAATYFSETSGEYHDKLAGVPYGLTEGGSPFLLDCLGYLDCRVRDTARAGDHTIIVGEVTSADLLLDDLPLVYDASEYEEALR</sequence>
<dbReference type="KEGG" id="rrd:RradSPS_1233"/>
<dbReference type="eggNOG" id="COG1853">
    <property type="taxonomic scope" value="Bacteria"/>
</dbReference>
<dbReference type="HOGENOM" id="CLU_059021_4_2_11"/>
<gene>
    <name evidence="4" type="ORF">RradSPS_1233</name>
    <name evidence="5" type="ORF">SIL72_07740</name>
</gene>
<keyword evidence="6" id="KW-1185">Reference proteome</keyword>
<dbReference type="InterPro" id="IPR012349">
    <property type="entry name" value="Split_barrel_FMN-bd"/>
</dbReference>
<dbReference type="GO" id="GO:0042602">
    <property type="term" value="F:riboflavin reductase (NADPH) activity"/>
    <property type="evidence" value="ECO:0007669"/>
    <property type="project" value="TreeGrafter"/>
</dbReference>
<keyword evidence="2" id="KW-0560">Oxidoreductase</keyword>
<evidence type="ECO:0000313" key="5">
    <source>
        <dbReference type="EMBL" id="MDX5893923.1"/>
    </source>
</evidence>
<dbReference type="GO" id="GO:0010181">
    <property type="term" value="F:FMN binding"/>
    <property type="evidence" value="ECO:0007669"/>
    <property type="project" value="InterPro"/>
</dbReference>
<organism evidence="4 6">
    <name type="scientific">Rubrobacter radiotolerans</name>
    <name type="common">Arthrobacter radiotolerans</name>
    <dbReference type="NCBI Taxonomy" id="42256"/>
    <lineage>
        <taxon>Bacteria</taxon>
        <taxon>Bacillati</taxon>
        <taxon>Actinomycetota</taxon>
        <taxon>Rubrobacteria</taxon>
        <taxon>Rubrobacterales</taxon>
        <taxon>Rubrobacteraceae</taxon>
        <taxon>Rubrobacter</taxon>
    </lineage>
</organism>
<evidence type="ECO:0000313" key="4">
    <source>
        <dbReference type="EMBL" id="AHY46516.1"/>
    </source>
</evidence>
<dbReference type="Gene3D" id="2.30.110.10">
    <property type="entry name" value="Electron Transport, Fmn-binding Protein, Chain A"/>
    <property type="match status" value="1"/>
</dbReference>
<dbReference type="Proteomes" id="UP000025229">
    <property type="component" value="Chromosome"/>
</dbReference>
<evidence type="ECO:0000256" key="1">
    <source>
        <dbReference type="ARBA" id="ARBA00008898"/>
    </source>
</evidence>
<reference evidence="4 6" key="1">
    <citation type="submission" date="2014-03" db="EMBL/GenBank/DDBJ databases">
        <title>Complete genome sequence of the Radio-Resistant Rubrobacter radiotolerans RSPS-4.</title>
        <authorList>
            <person name="Egas C.C."/>
            <person name="Barroso C.C."/>
            <person name="Froufe H.J.C."/>
            <person name="Pacheco J.J."/>
            <person name="Albuquerque L.L."/>
            <person name="da Costa M.M.S."/>
        </authorList>
    </citation>
    <scope>NUCLEOTIDE SEQUENCE [LARGE SCALE GENOMIC DNA]</scope>
    <source>
        <strain evidence="4 6">RSPS-4</strain>
    </source>
</reference>
<dbReference type="OrthoDB" id="9792858at2"/>
<feature type="domain" description="Flavin reductase like" evidence="3">
    <location>
        <begin position="18"/>
        <end position="164"/>
    </location>
</feature>
<evidence type="ECO:0000259" key="3">
    <source>
        <dbReference type="SMART" id="SM00903"/>
    </source>
</evidence>